<dbReference type="AlphaFoldDB" id="A0A840I5N3"/>
<evidence type="ECO:0000313" key="2">
    <source>
        <dbReference type="EMBL" id="MBB4659330.1"/>
    </source>
</evidence>
<dbReference type="Pfam" id="PF11000">
    <property type="entry name" value="DUF2840"/>
    <property type="match status" value="1"/>
</dbReference>
<dbReference type="Proteomes" id="UP000563524">
    <property type="component" value="Unassembled WGS sequence"/>
</dbReference>
<dbReference type="RefSeq" id="WP_183817810.1">
    <property type="nucleotide sequence ID" value="NZ_JACHOB010000003.1"/>
</dbReference>
<feature type="region of interest" description="Disordered" evidence="1">
    <location>
        <begin position="1"/>
        <end position="20"/>
    </location>
</feature>
<evidence type="ECO:0008006" key="4">
    <source>
        <dbReference type="Google" id="ProtNLM"/>
    </source>
</evidence>
<protein>
    <recommendedName>
        <fullName evidence="4">DUF2840 domain-containing protein</fullName>
    </recommendedName>
</protein>
<dbReference type="EMBL" id="JACHOB010000003">
    <property type="protein sequence ID" value="MBB4659330.1"/>
    <property type="molecule type" value="Genomic_DNA"/>
</dbReference>
<name>A0A840I5N3_9PROT</name>
<reference evidence="2 3" key="1">
    <citation type="submission" date="2020-08" db="EMBL/GenBank/DDBJ databases">
        <title>Genomic Encyclopedia of Type Strains, Phase IV (KMG-IV): sequencing the most valuable type-strain genomes for metagenomic binning, comparative biology and taxonomic classification.</title>
        <authorList>
            <person name="Goeker M."/>
        </authorList>
    </citation>
    <scope>NUCLEOTIDE SEQUENCE [LARGE SCALE GENOMIC DNA]</scope>
    <source>
        <strain evidence="2 3">DSM 102850</strain>
    </source>
</reference>
<organism evidence="2 3">
    <name type="scientific">Parvularcula dongshanensis</name>
    <dbReference type="NCBI Taxonomy" id="1173995"/>
    <lineage>
        <taxon>Bacteria</taxon>
        <taxon>Pseudomonadati</taxon>
        <taxon>Pseudomonadota</taxon>
        <taxon>Alphaproteobacteria</taxon>
        <taxon>Parvularculales</taxon>
        <taxon>Parvularculaceae</taxon>
        <taxon>Parvularcula</taxon>
    </lineage>
</organism>
<dbReference type="InterPro" id="IPR021263">
    <property type="entry name" value="DUF2840"/>
</dbReference>
<gene>
    <name evidence="2" type="ORF">GGQ59_001855</name>
</gene>
<sequence>METYKGGKRQPDNPPLTALKGSANAAEPVVEAALSYAKNTAHDWLRFGVPVCKEPRGQHASVAFFAPGQTFAYVRWRGGEHGTADWQIYVCRAPITGAEGAGATQIVPGIEPGAEVLLYAPTPHYARRVLSLCKRIEAAGTRLETVPPLYWREAQAAMRCQKPVPTFVPKAWGSA</sequence>
<proteinExistence type="predicted"/>
<comment type="caution">
    <text evidence="2">The sequence shown here is derived from an EMBL/GenBank/DDBJ whole genome shotgun (WGS) entry which is preliminary data.</text>
</comment>
<evidence type="ECO:0000256" key="1">
    <source>
        <dbReference type="SAM" id="MobiDB-lite"/>
    </source>
</evidence>
<accession>A0A840I5N3</accession>
<evidence type="ECO:0000313" key="3">
    <source>
        <dbReference type="Proteomes" id="UP000563524"/>
    </source>
</evidence>
<keyword evidence="3" id="KW-1185">Reference proteome</keyword>